<evidence type="ECO:0000256" key="4">
    <source>
        <dbReference type="ARBA" id="ARBA00022801"/>
    </source>
</evidence>
<accession>A0ABU5VYU9</accession>
<dbReference type="Gene3D" id="3.40.630.10">
    <property type="entry name" value="Zn peptidases"/>
    <property type="match status" value="1"/>
</dbReference>
<gene>
    <name evidence="8" type="ORF">SHI21_18610</name>
</gene>
<protein>
    <submittedName>
        <fullName evidence="8">DUF2817 domain-containing protein</fullName>
    </submittedName>
</protein>
<name>A0ABU5VYU9_9BACT</name>
<dbReference type="SUPFAM" id="SSF53187">
    <property type="entry name" value="Zn-dependent exopeptidases"/>
    <property type="match status" value="1"/>
</dbReference>
<keyword evidence="5" id="KW-0862">Zinc</keyword>
<evidence type="ECO:0000313" key="9">
    <source>
        <dbReference type="Proteomes" id="UP001302274"/>
    </source>
</evidence>
<keyword evidence="4" id="KW-0378">Hydrolase</keyword>
<keyword evidence="6" id="KW-0482">Metalloprotease</keyword>
<evidence type="ECO:0000259" key="7">
    <source>
        <dbReference type="Pfam" id="PF00246"/>
    </source>
</evidence>
<dbReference type="InterPro" id="IPR000834">
    <property type="entry name" value="Peptidase_M14"/>
</dbReference>
<comment type="caution">
    <text evidence="8">The sequence shown here is derived from an EMBL/GenBank/DDBJ whole genome shotgun (WGS) entry which is preliminary data.</text>
</comment>
<dbReference type="Proteomes" id="UP001302274">
    <property type="component" value="Unassembled WGS sequence"/>
</dbReference>
<proteinExistence type="inferred from homology"/>
<evidence type="ECO:0000256" key="6">
    <source>
        <dbReference type="ARBA" id="ARBA00023049"/>
    </source>
</evidence>
<dbReference type="PANTHER" id="PTHR11705:SF143">
    <property type="entry name" value="SLL0236 PROTEIN"/>
    <property type="match status" value="1"/>
</dbReference>
<comment type="cofactor">
    <cofactor evidence="1">
        <name>Zn(2+)</name>
        <dbReference type="ChEBI" id="CHEBI:29105"/>
    </cofactor>
</comment>
<evidence type="ECO:0000256" key="5">
    <source>
        <dbReference type="ARBA" id="ARBA00022833"/>
    </source>
</evidence>
<evidence type="ECO:0000256" key="2">
    <source>
        <dbReference type="ARBA" id="ARBA00005988"/>
    </source>
</evidence>
<evidence type="ECO:0000313" key="8">
    <source>
        <dbReference type="EMBL" id="MEA9358254.1"/>
    </source>
</evidence>
<keyword evidence="3" id="KW-0645">Protease</keyword>
<reference evidence="8 9" key="1">
    <citation type="submission" date="2023-11" db="EMBL/GenBank/DDBJ databases">
        <title>A Novel Polar Bacteriovorax (B. antarcticus) Isolated from the Biocrust in Antarctica.</title>
        <authorList>
            <person name="Mun W."/>
            <person name="Choi S.Y."/>
            <person name="Mitchell R.J."/>
        </authorList>
    </citation>
    <scope>NUCLEOTIDE SEQUENCE [LARGE SCALE GENOMIC DNA]</scope>
    <source>
        <strain evidence="8 9">PP10</strain>
    </source>
</reference>
<sequence>MFKELTEVAKLIDSIELCSPEVKALIRPEVLTHIEYQNESLPIHAFVIGSTDKSAPTMGLFGGVHGLERVGTHVLLGFLKSFFIQLEWDKGLQESLKHYRIVAIPLINPVGMKYHKRSNGNGVDLMRNSPIEAGKGKFYQIYRGHRISNKLPWYRGSQTLEKEFQAVESFVKREMFPAKISMGLDFHSGFGLKDRLWFPYAKSSDPFLFKDVVERAVNLYETTHPHHIYKIEQQSDSYTTHGDMWDYMFEESRRLHPDNIFIPWTLEMGSWSWLKKNPIQLFSRQGFFNPVVEHRFQRTMRRHYILIEFITRLMQNTTTWTTKS</sequence>
<keyword evidence="9" id="KW-1185">Reference proteome</keyword>
<organism evidence="8 9">
    <name type="scientific">Bacteriovorax antarcticus</name>
    <dbReference type="NCBI Taxonomy" id="3088717"/>
    <lineage>
        <taxon>Bacteria</taxon>
        <taxon>Pseudomonadati</taxon>
        <taxon>Bdellovibrionota</taxon>
        <taxon>Bacteriovoracia</taxon>
        <taxon>Bacteriovoracales</taxon>
        <taxon>Bacteriovoracaceae</taxon>
        <taxon>Bacteriovorax</taxon>
    </lineage>
</organism>
<dbReference type="EMBL" id="JAYGJQ010000003">
    <property type="protein sequence ID" value="MEA9358254.1"/>
    <property type="molecule type" value="Genomic_DNA"/>
</dbReference>
<dbReference type="Pfam" id="PF00246">
    <property type="entry name" value="Peptidase_M14"/>
    <property type="match status" value="1"/>
</dbReference>
<feature type="domain" description="Peptidase M14" evidence="7">
    <location>
        <begin position="41"/>
        <end position="254"/>
    </location>
</feature>
<dbReference type="RefSeq" id="WP_323578577.1">
    <property type="nucleotide sequence ID" value="NZ_JAYGJQ010000003.1"/>
</dbReference>
<comment type="similarity">
    <text evidence="2">Belongs to the peptidase M14 family.</text>
</comment>
<dbReference type="PANTHER" id="PTHR11705">
    <property type="entry name" value="PROTEASE FAMILY M14 CARBOXYPEPTIDASE A,B"/>
    <property type="match status" value="1"/>
</dbReference>
<evidence type="ECO:0000256" key="3">
    <source>
        <dbReference type="ARBA" id="ARBA00022670"/>
    </source>
</evidence>
<evidence type="ECO:0000256" key="1">
    <source>
        <dbReference type="ARBA" id="ARBA00001947"/>
    </source>
</evidence>